<reference evidence="6 7" key="1">
    <citation type="submission" date="2014-12" db="EMBL/GenBank/DDBJ databases">
        <title>Genome sequencing of Arthrobacter phenanthrenivorans SWC37.</title>
        <authorList>
            <person name="Tan P.W."/>
            <person name="Chan K.-G."/>
        </authorList>
    </citation>
    <scope>NUCLEOTIDE SEQUENCE [LARGE SCALE GENOMIC DNA]</scope>
    <source>
        <strain evidence="6 7">SWC37</strain>
    </source>
</reference>
<evidence type="ECO:0000313" key="7">
    <source>
        <dbReference type="Proteomes" id="UP000031196"/>
    </source>
</evidence>
<evidence type="ECO:0000313" key="6">
    <source>
        <dbReference type="EMBL" id="KIC68392.1"/>
    </source>
</evidence>
<dbReference type="InterPro" id="IPR007621">
    <property type="entry name" value="TPM_dom"/>
</dbReference>
<keyword evidence="3" id="KW-1133">Transmembrane helix</keyword>
<dbReference type="Proteomes" id="UP000031196">
    <property type="component" value="Unassembled WGS sequence"/>
</dbReference>
<keyword evidence="3" id="KW-0472">Membrane</keyword>
<dbReference type="OrthoDB" id="5105562at2"/>
<name>A0A0B4DHZ9_PSEPS</name>
<evidence type="ECO:0000256" key="2">
    <source>
        <dbReference type="SAM" id="MobiDB-lite"/>
    </source>
</evidence>
<keyword evidence="3" id="KW-0812">Transmembrane</keyword>
<feature type="coiled-coil region" evidence="1">
    <location>
        <begin position="344"/>
        <end position="397"/>
    </location>
</feature>
<dbReference type="EMBL" id="JWTB01000010">
    <property type="protein sequence ID" value="KIC68392.1"/>
    <property type="molecule type" value="Genomic_DNA"/>
</dbReference>
<accession>A0A0B4DHZ9</accession>
<dbReference type="RefSeq" id="WP_043450648.1">
    <property type="nucleotide sequence ID" value="NZ_JWTB01000010.1"/>
</dbReference>
<dbReference type="AlphaFoldDB" id="A0A0B4DHZ9"/>
<dbReference type="Pfam" id="PF04536">
    <property type="entry name" value="TPM_phosphatase"/>
    <property type="match status" value="1"/>
</dbReference>
<proteinExistence type="predicted"/>
<feature type="region of interest" description="Disordered" evidence="2">
    <location>
        <begin position="660"/>
        <end position="686"/>
    </location>
</feature>
<evidence type="ECO:0000259" key="5">
    <source>
        <dbReference type="Pfam" id="PF04536"/>
    </source>
</evidence>
<sequence>MRSKFKRILAVIGLAGLLAVPAGAAWAEDPVTIPSGTNIVDNANVLGSRKGEVQDAIQKLLKDHKYNLYVVTVKSFENPSDPAAWSNAVAQAKGMGKADVILAIATDQGKYYFSPNSASAIYSKRSNITQNAIVANLAGGKKDFAQAAIDTASAVGDAAGGGSGNVSSGAGAGAGVLVGAGVVVAGGGAYLYYRNRRKKAAAGQAASSGSYGPQGAELDPLASLSVEELRRKSGSLLIEADDAIKSSEQELGFAQAQYGDAAVGNFTKALAEAKAHMTESFKLQQQLDDHIPDTEEQQRTWLGEIIRRSEAALASLQEQKADFDSLRELEKNAPQALAAVNAGAREADAKIASAEQSLAGMRSKYADSALSQVADNIVQAKERLAFVQNASQTAQQKLGEGEASLAAVAVRAAEESLHQTNVLLDAISKVAANLDEARNGLETAVVDTSQDLAQAKAMIQSGAHAELAGPVAAVEAALAQVKSEIQGGKIDPIATLQRVETAHQSLDQALTGIRDQQEQARRAQASLQQTIMSAQAQISATSDYITARRGGVGTEARTRLAESQRNLDYALSIARTDPVTALTYAQQAHALAAQAAQLAQADVEHFDGYANQGFDRGGMFGGGGGGGLGGAILGGILINSILNGGHGGWGGGGGGGGWGDGGGGGFGGGDGGFGGGDFGGGDSGSF</sequence>
<comment type="caution">
    <text evidence="6">The sequence shown here is derived from an EMBL/GenBank/DDBJ whole genome shotgun (WGS) entry which is preliminary data.</text>
</comment>
<gene>
    <name evidence="6" type="ORF">RM50_05200</name>
</gene>
<protein>
    <submittedName>
        <fullName evidence="6">Peptidase</fullName>
    </submittedName>
</protein>
<evidence type="ECO:0000256" key="4">
    <source>
        <dbReference type="SAM" id="SignalP"/>
    </source>
</evidence>
<feature type="transmembrane region" description="Helical" evidence="3">
    <location>
        <begin position="172"/>
        <end position="193"/>
    </location>
</feature>
<evidence type="ECO:0000256" key="1">
    <source>
        <dbReference type="SAM" id="Coils"/>
    </source>
</evidence>
<dbReference type="Gene3D" id="3.10.310.50">
    <property type="match status" value="1"/>
</dbReference>
<keyword evidence="4" id="KW-0732">Signal</keyword>
<feature type="domain" description="TPM" evidence="5">
    <location>
        <begin position="39"/>
        <end position="157"/>
    </location>
</feature>
<evidence type="ECO:0000256" key="3">
    <source>
        <dbReference type="SAM" id="Phobius"/>
    </source>
</evidence>
<keyword evidence="1" id="KW-0175">Coiled coil</keyword>
<feature type="chain" id="PRO_5038530160" evidence="4">
    <location>
        <begin position="25"/>
        <end position="686"/>
    </location>
</feature>
<organism evidence="6 7">
    <name type="scientific">Pseudarthrobacter phenanthrenivorans</name>
    <name type="common">Arthrobacter phenanthrenivorans</name>
    <dbReference type="NCBI Taxonomy" id="361575"/>
    <lineage>
        <taxon>Bacteria</taxon>
        <taxon>Bacillati</taxon>
        <taxon>Actinomycetota</taxon>
        <taxon>Actinomycetes</taxon>
        <taxon>Micrococcales</taxon>
        <taxon>Micrococcaceae</taxon>
        <taxon>Pseudarthrobacter</taxon>
    </lineage>
</organism>
<feature type="signal peptide" evidence="4">
    <location>
        <begin position="1"/>
        <end position="24"/>
    </location>
</feature>